<dbReference type="PRINTS" id="PR00080">
    <property type="entry name" value="SDRFAMILY"/>
</dbReference>
<evidence type="ECO:0000256" key="1">
    <source>
        <dbReference type="ARBA" id="ARBA00006484"/>
    </source>
</evidence>
<evidence type="ECO:0000256" key="2">
    <source>
        <dbReference type="ARBA" id="ARBA00023002"/>
    </source>
</evidence>
<dbReference type="Proteomes" id="UP000076962">
    <property type="component" value="Unassembled WGS sequence"/>
</dbReference>
<dbReference type="PRINTS" id="PR00081">
    <property type="entry name" value="GDHRDH"/>
</dbReference>
<dbReference type="Pfam" id="PF13561">
    <property type="entry name" value="adh_short_C2"/>
    <property type="match status" value="1"/>
</dbReference>
<dbReference type="PANTHER" id="PTHR42760">
    <property type="entry name" value="SHORT-CHAIN DEHYDROGENASES/REDUCTASES FAMILY MEMBER"/>
    <property type="match status" value="1"/>
</dbReference>
<evidence type="ECO:0000313" key="3">
    <source>
        <dbReference type="EMBL" id="OAD21673.1"/>
    </source>
</evidence>
<dbReference type="PANTHER" id="PTHR42760:SF135">
    <property type="entry name" value="BLL7886 PROTEIN"/>
    <property type="match status" value="1"/>
</dbReference>
<gene>
    <name evidence="3" type="ORF">THIOM_002556</name>
</gene>
<protein>
    <submittedName>
        <fullName evidence="3">3-oxoacyl-[acyl-carrier-protein] reductase</fullName>
    </submittedName>
</protein>
<dbReference type="SUPFAM" id="SSF51735">
    <property type="entry name" value="NAD(P)-binding Rossmann-fold domains"/>
    <property type="match status" value="1"/>
</dbReference>
<organism evidence="3 4">
    <name type="scientific">Candidatus Thiomargarita nelsonii</name>
    <dbReference type="NCBI Taxonomy" id="1003181"/>
    <lineage>
        <taxon>Bacteria</taxon>
        <taxon>Pseudomonadati</taxon>
        <taxon>Pseudomonadota</taxon>
        <taxon>Gammaproteobacteria</taxon>
        <taxon>Thiotrichales</taxon>
        <taxon>Thiotrichaceae</taxon>
        <taxon>Thiomargarita</taxon>
    </lineage>
</organism>
<dbReference type="GO" id="GO:0030497">
    <property type="term" value="P:fatty acid elongation"/>
    <property type="evidence" value="ECO:0007669"/>
    <property type="project" value="TreeGrafter"/>
</dbReference>
<accession>A0A0A6NYQ4</accession>
<dbReference type="InterPro" id="IPR002347">
    <property type="entry name" value="SDR_fam"/>
</dbReference>
<dbReference type="PATRIC" id="fig|1003181.4.peg.3482"/>
<comment type="caution">
    <text evidence="3">The sequence shown here is derived from an EMBL/GenBank/DDBJ whole genome shotgun (WGS) entry which is preliminary data.</text>
</comment>
<comment type="similarity">
    <text evidence="1">Belongs to the short-chain dehydrogenases/reductases (SDR) family.</text>
</comment>
<reference evidence="3 4" key="1">
    <citation type="submission" date="2016-05" db="EMBL/GenBank/DDBJ databases">
        <title>Single-cell genome of chain-forming Candidatus Thiomargarita nelsonii and comparison to other large sulfur-oxidizing bacteria.</title>
        <authorList>
            <person name="Winkel M."/>
            <person name="Salman V."/>
            <person name="Woyke T."/>
            <person name="Schulz-Vogt H."/>
            <person name="Richter M."/>
            <person name="Flood B."/>
            <person name="Bailey J."/>
            <person name="Amann R."/>
            <person name="Mussmann M."/>
        </authorList>
    </citation>
    <scope>NUCLEOTIDE SEQUENCE [LARGE SCALE GENOMIC DNA]</scope>
    <source>
        <strain evidence="3 4">THI036</strain>
    </source>
</reference>
<dbReference type="EMBL" id="LUTY01001471">
    <property type="protein sequence ID" value="OAD21673.1"/>
    <property type="molecule type" value="Genomic_DNA"/>
</dbReference>
<dbReference type="InterPro" id="IPR036291">
    <property type="entry name" value="NAD(P)-bd_dom_sf"/>
</dbReference>
<dbReference type="AlphaFoldDB" id="A0A0A6NYQ4"/>
<dbReference type="GO" id="GO:0016616">
    <property type="term" value="F:oxidoreductase activity, acting on the CH-OH group of donors, NAD or NADP as acceptor"/>
    <property type="evidence" value="ECO:0007669"/>
    <property type="project" value="TreeGrafter"/>
</dbReference>
<dbReference type="FunFam" id="3.40.50.720:FF:000173">
    <property type="entry name" value="3-oxoacyl-[acyl-carrier protein] reductase"/>
    <property type="match status" value="1"/>
</dbReference>
<dbReference type="Gene3D" id="3.40.50.720">
    <property type="entry name" value="NAD(P)-binding Rossmann-like Domain"/>
    <property type="match status" value="1"/>
</dbReference>
<evidence type="ECO:0000313" key="4">
    <source>
        <dbReference type="Proteomes" id="UP000076962"/>
    </source>
</evidence>
<name>A0A0A6NYQ4_9GAMM</name>
<keyword evidence="2" id="KW-0560">Oxidoreductase</keyword>
<dbReference type="NCBIfam" id="NF005559">
    <property type="entry name" value="PRK07231.1"/>
    <property type="match status" value="1"/>
</dbReference>
<keyword evidence="4" id="KW-1185">Reference proteome</keyword>
<sequence>MELLKNKVAIVTGGSRGLGKAIALKFAYHGASLILVATNQDRLNQAAEEVRNRGAKAEIVAGDIAKPAFSEEIVKVTLDHFGQIDVLVNCAGVITRTPVEKLPLEDWYRVIDVNLHGTFHACRAVLPFMRRQASGKIINMTSQMAKLPHPSASPSYEVSKAGQIALTRHLAYHYAQYNICINAIAPGSINTDLPKSMNPEARERLRSAIPLRRLGEPDEVADCALFLATSLSDYITGETIDINGGTLMD</sequence>
<proteinExistence type="inferred from homology"/>